<dbReference type="CDD" id="cd17536">
    <property type="entry name" value="REC_YesN-like"/>
    <property type="match status" value="1"/>
</dbReference>
<keyword evidence="4" id="KW-0902">Two-component regulatory system</keyword>
<dbReference type="PANTHER" id="PTHR42713:SF3">
    <property type="entry name" value="TRANSCRIPTIONAL REGULATORY PROTEIN HPTR"/>
    <property type="match status" value="1"/>
</dbReference>
<dbReference type="SUPFAM" id="SSF46689">
    <property type="entry name" value="Homeodomain-like"/>
    <property type="match status" value="2"/>
</dbReference>
<evidence type="ECO:0000313" key="12">
    <source>
        <dbReference type="EMBL" id="MCY9697970.1"/>
    </source>
</evidence>
<dbReference type="SUPFAM" id="SSF52172">
    <property type="entry name" value="CheY-like"/>
    <property type="match status" value="1"/>
</dbReference>
<accession>A0ABT4GP19</accession>
<dbReference type="Proteomes" id="UP001527099">
    <property type="component" value="Unassembled WGS sequence"/>
</dbReference>
<evidence type="ECO:0000256" key="1">
    <source>
        <dbReference type="ARBA" id="ARBA00004496"/>
    </source>
</evidence>
<keyword evidence="6" id="KW-0238">DNA-binding</keyword>
<dbReference type="InterPro" id="IPR011006">
    <property type="entry name" value="CheY-like_superfamily"/>
</dbReference>
<keyword evidence="5" id="KW-0805">Transcription regulation</keyword>
<evidence type="ECO:0000256" key="4">
    <source>
        <dbReference type="ARBA" id="ARBA00023012"/>
    </source>
</evidence>
<dbReference type="InterPro" id="IPR001789">
    <property type="entry name" value="Sig_transdc_resp-reg_receiver"/>
</dbReference>
<reference evidence="12 13" key="1">
    <citation type="submission" date="2022-05" db="EMBL/GenBank/DDBJ databases">
        <title>Genome Sequencing of Bee-Associated Microbes.</title>
        <authorList>
            <person name="Dunlap C."/>
        </authorList>
    </citation>
    <scope>NUCLEOTIDE SEQUENCE [LARGE SCALE GENOMIC DNA]</scope>
    <source>
        <strain evidence="12 13">NRRL B-14421</strain>
    </source>
</reference>
<dbReference type="SMART" id="SM00342">
    <property type="entry name" value="HTH_ARAC"/>
    <property type="match status" value="1"/>
</dbReference>
<evidence type="ECO:0000256" key="9">
    <source>
        <dbReference type="SAM" id="MobiDB-lite"/>
    </source>
</evidence>
<dbReference type="InterPro" id="IPR051552">
    <property type="entry name" value="HptR"/>
</dbReference>
<gene>
    <name evidence="12" type="ORF">M5X19_34705</name>
</gene>
<dbReference type="Gene3D" id="1.10.10.60">
    <property type="entry name" value="Homeodomain-like"/>
    <property type="match status" value="2"/>
</dbReference>
<feature type="compositionally biased region" description="Basic and acidic residues" evidence="9">
    <location>
        <begin position="139"/>
        <end position="157"/>
    </location>
</feature>
<evidence type="ECO:0000259" key="11">
    <source>
        <dbReference type="PROSITE" id="PS50110"/>
    </source>
</evidence>
<name>A0ABT4GP19_9BACL</name>
<dbReference type="Pfam" id="PF12833">
    <property type="entry name" value="HTH_18"/>
    <property type="match status" value="1"/>
</dbReference>
<dbReference type="SMART" id="SM00448">
    <property type="entry name" value="REC"/>
    <property type="match status" value="1"/>
</dbReference>
<dbReference type="PANTHER" id="PTHR42713">
    <property type="entry name" value="HISTIDINE KINASE-RELATED"/>
    <property type="match status" value="1"/>
</dbReference>
<keyword evidence="2" id="KW-0963">Cytoplasm</keyword>
<dbReference type="InterPro" id="IPR009057">
    <property type="entry name" value="Homeodomain-like_sf"/>
</dbReference>
<dbReference type="PROSITE" id="PS50110">
    <property type="entry name" value="RESPONSE_REGULATORY"/>
    <property type="match status" value="1"/>
</dbReference>
<organism evidence="12 13">
    <name type="scientific">Paenibacillus alginolyticus</name>
    <dbReference type="NCBI Taxonomy" id="59839"/>
    <lineage>
        <taxon>Bacteria</taxon>
        <taxon>Bacillati</taxon>
        <taxon>Bacillota</taxon>
        <taxon>Bacilli</taxon>
        <taxon>Bacillales</taxon>
        <taxon>Paenibacillaceae</taxon>
        <taxon>Paenibacillus</taxon>
    </lineage>
</organism>
<dbReference type="RefSeq" id="WP_268618505.1">
    <property type="nucleotide sequence ID" value="NZ_JAMDMX010000179.1"/>
</dbReference>
<feature type="domain" description="HTH araC/xylS-type" evidence="10">
    <location>
        <begin position="272"/>
        <end position="370"/>
    </location>
</feature>
<proteinExistence type="predicted"/>
<evidence type="ECO:0000256" key="2">
    <source>
        <dbReference type="ARBA" id="ARBA00022490"/>
    </source>
</evidence>
<dbReference type="PROSITE" id="PS01124">
    <property type="entry name" value="HTH_ARAC_FAMILY_2"/>
    <property type="match status" value="1"/>
</dbReference>
<dbReference type="Pfam" id="PF00072">
    <property type="entry name" value="Response_reg"/>
    <property type="match status" value="1"/>
</dbReference>
<dbReference type="EMBL" id="JAMDMX010000179">
    <property type="protein sequence ID" value="MCY9697970.1"/>
    <property type="molecule type" value="Genomic_DNA"/>
</dbReference>
<feature type="domain" description="Response regulatory" evidence="11">
    <location>
        <begin position="4"/>
        <end position="121"/>
    </location>
</feature>
<feature type="region of interest" description="Disordered" evidence="9">
    <location>
        <begin position="132"/>
        <end position="157"/>
    </location>
</feature>
<evidence type="ECO:0000256" key="3">
    <source>
        <dbReference type="ARBA" id="ARBA00022553"/>
    </source>
</evidence>
<dbReference type="InterPro" id="IPR018060">
    <property type="entry name" value="HTH_AraC"/>
</dbReference>
<dbReference type="PRINTS" id="PR00032">
    <property type="entry name" value="HTHARAC"/>
</dbReference>
<evidence type="ECO:0000256" key="7">
    <source>
        <dbReference type="ARBA" id="ARBA00023163"/>
    </source>
</evidence>
<comment type="subcellular location">
    <subcellularLocation>
        <location evidence="1">Cytoplasm</location>
    </subcellularLocation>
</comment>
<keyword evidence="7" id="KW-0804">Transcription</keyword>
<feature type="modified residue" description="4-aspartylphosphate" evidence="8">
    <location>
        <position position="56"/>
    </location>
</feature>
<evidence type="ECO:0000256" key="6">
    <source>
        <dbReference type="ARBA" id="ARBA00023125"/>
    </source>
</evidence>
<dbReference type="InterPro" id="IPR020449">
    <property type="entry name" value="Tscrpt_reg_AraC-type_HTH"/>
</dbReference>
<protein>
    <submittedName>
        <fullName evidence="12">Response regulator</fullName>
    </submittedName>
</protein>
<evidence type="ECO:0000259" key="10">
    <source>
        <dbReference type="PROSITE" id="PS01124"/>
    </source>
</evidence>
<comment type="caution">
    <text evidence="12">The sequence shown here is derived from an EMBL/GenBank/DDBJ whole genome shotgun (WGS) entry which is preliminary data.</text>
</comment>
<keyword evidence="13" id="KW-1185">Reference proteome</keyword>
<keyword evidence="3 8" id="KW-0597">Phosphoprotein</keyword>
<evidence type="ECO:0000256" key="8">
    <source>
        <dbReference type="PROSITE-ProRule" id="PRU00169"/>
    </source>
</evidence>
<evidence type="ECO:0000256" key="5">
    <source>
        <dbReference type="ARBA" id="ARBA00023015"/>
    </source>
</evidence>
<dbReference type="Gene3D" id="3.40.50.2300">
    <property type="match status" value="1"/>
</dbReference>
<sequence>MKARVLIVDDEPLICRGLRLTVPWEEIGVEIIGEAYNGEQALAIVQKTPVDLILTDVRMPSMNGLELVEILHREDYRIKTIILSGYDEFTYAKKAIRFGVRDYLLKPVDVDELMEVIRRLVLEIKKESAGQAGLETADGSDRKGVSPTPEHAERTEGKLYPRELEKRLLEYLFQHRHDDLRQTVDHLFAYFNQHHYSFEDAFQVCLEILMLVHRRFRETACLKDLAPQLSNPSNVQGSKSLTSLMHMFLGTLAKTSELLKRGSVGKNRWIIQRVKNYMLENYHVELKSRELAEMIHVTPNYFSSIFKQETGKSFNEYLNEIRIEKAKELLITTSELVGTIALIVGYNDYKYFSNVFRKYCGVVPSEFRELSKV</sequence>
<evidence type="ECO:0000313" key="13">
    <source>
        <dbReference type="Proteomes" id="UP001527099"/>
    </source>
</evidence>